<dbReference type="SMART" id="SM00234">
    <property type="entry name" value="START"/>
    <property type="match status" value="1"/>
</dbReference>
<dbReference type="PANTHER" id="PTHR45654:SF48">
    <property type="entry name" value="START DOMAIN-CONTAINING PROTEIN"/>
    <property type="match status" value="1"/>
</dbReference>
<keyword evidence="9" id="KW-1185">Reference proteome</keyword>
<evidence type="ECO:0000259" key="7">
    <source>
        <dbReference type="PROSITE" id="PS50848"/>
    </source>
</evidence>
<feature type="compositionally biased region" description="Acidic residues" evidence="6">
    <location>
        <begin position="90"/>
        <end position="99"/>
    </location>
</feature>
<dbReference type="InterPro" id="IPR042160">
    <property type="entry name" value="HD-Zip_IV"/>
</dbReference>
<reference evidence="8" key="2">
    <citation type="submission" date="2017-07" db="EMBL/GenBank/DDBJ databases">
        <title>WGS assembly of Populus trichocarpa.</title>
        <authorList>
            <person name="Tuskan G."/>
            <person name="Difazio S."/>
            <person name="Jansson S."/>
            <person name="Bohlmann J."/>
            <person name="Grigoriev I."/>
            <person name="Hellsten U."/>
            <person name="Putnam N."/>
            <person name="Ralph S."/>
            <person name="Rombauts S."/>
            <person name="Salamov A."/>
            <person name="Schein J."/>
            <person name="Sterck L."/>
            <person name="Aerts A."/>
            <person name="Bhalerao R."/>
            <person name="Bhalerao R."/>
            <person name="Blaudez D."/>
            <person name="Boerjan W."/>
            <person name="Brun A."/>
            <person name="Brunner A."/>
            <person name="Busov V."/>
            <person name="Campbell M."/>
            <person name="Carlson J."/>
            <person name="Chalot M."/>
            <person name="Chapman J."/>
            <person name="Chen G."/>
            <person name="Cooper D."/>
            <person name="Coutinho P."/>
            <person name="Couturier J."/>
            <person name="Covert S."/>
            <person name="Cronk Q."/>
            <person name="Cunningham R."/>
            <person name="Davis J."/>
            <person name="Degroeve S."/>
            <person name="Dejardin A."/>
            <person name="Depamphilis C."/>
            <person name="Detter J."/>
            <person name="Dirks B."/>
            <person name="Dubchak I."/>
            <person name="Duplessis S."/>
            <person name="Ehlting J."/>
            <person name="Ellis B."/>
            <person name="Gendler K."/>
            <person name="Goodstein D."/>
            <person name="Gribskov M."/>
            <person name="Grimwood J."/>
            <person name="Groover A."/>
            <person name="Gunter L."/>
            <person name="Hamberger B."/>
            <person name="Heinze B."/>
            <person name="Helariutta Y."/>
            <person name="Henrissat B."/>
            <person name="Holligan D."/>
            <person name="Holt R."/>
            <person name="Huang W."/>
            <person name="Islam-Faridi N."/>
            <person name="Jones S."/>
            <person name="Jones-Rhoades M."/>
            <person name="Jorgensen R."/>
            <person name="Joshi C."/>
            <person name="Kangasjarvi J."/>
            <person name="Karlsson J."/>
            <person name="Kelleher C."/>
            <person name="Kirkpatrick R."/>
            <person name="Kirst M."/>
            <person name="Kohler A."/>
            <person name="Kalluri U."/>
            <person name="Larimer F."/>
            <person name="Leebens-Mack J."/>
            <person name="Leple J."/>
            <person name="Locascio P."/>
            <person name="Lou Y."/>
            <person name="Lucas S."/>
            <person name="Martin F."/>
            <person name="Montanini B."/>
            <person name="Napoli C."/>
            <person name="Nelson D."/>
            <person name="Nelson C."/>
            <person name="Nieminen K."/>
            <person name="Nilsson O."/>
            <person name="Pereda V."/>
            <person name="Peter G."/>
            <person name="Philippe R."/>
            <person name="Pilate G."/>
            <person name="Poliakov A."/>
            <person name="Razumovskaya J."/>
            <person name="Richardson P."/>
            <person name="Rinaldi C."/>
            <person name="Ritland K."/>
            <person name="Rouze P."/>
            <person name="Ryaboy D."/>
            <person name="Schmutz J."/>
            <person name="Schrader J."/>
            <person name="Segerman B."/>
            <person name="Shin H."/>
            <person name="Siddiqui A."/>
            <person name="Sterky F."/>
            <person name="Terry A."/>
            <person name="Tsai C."/>
            <person name="Uberbacher E."/>
            <person name="Unneberg P."/>
            <person name="Vahala J."/>
            <person name="Wall K."/>
            <person name="Wessler S."/>
            <person name="Yang G."/>
            <person name="Yin T."/>
            <person name="Douglas C."/>
            <person name="Marra M."/>
            <person name="Sandberg G."/>
            <person name="Van De Peer Y."/>
            <person name="Rokhsar D."/>
        </authorList>
    </citation>
    <scope>NUCLEOTIDE SEQUENCE</scope>
    <source>
        <strain evidence="8">Nisqually-1</strain>
    </source>
</reference>
<dbReference type="AlphaFoldDB" id="A0A3N7FFT2"/>
<dbReference type="Pfam" id="PF01852">
    <property type="entry name" value="START"/>
    <property type="match status" value="1"/>
</dbReference>
<evidence type="ECO:0000313" key="9">
    <source>
        <dbReference type="Proteomes" id="UP000006729"/>
    </source>
</evidence>
<dbReference type="InterPro" id="IPR002913">
    <property type="entry name" value="START_lipid-bd_dom"/>
</dbReference>
<dbReference type="GO" id="GO:0008289">
    <property type="term" value="F:lipid binding"/>
    <property type="evidence" value="ECO:0007669"/>
    <property type="project" value="InterPro"/>
</dbReference>
<dbReference type="EMBL" id="CM009290">
    <property type="protein sequence ID" value="RQO86031.1"/>
    <property type="molecule type" value="Genomic_DNA"/>
</dbReference>
<dbReference type="CDD" id="cd08875">
    <property type="entry name" value="START_ArGLABRA2_like"/>
    <property type="match status" value="1"/>
</dbReference>
<name>A0A3N7FFT2_POPTR</name>
<evidence type="ECO:0000256" key="1">
    <source>
        <dbReference type="ARBA" id="ARBA00023015"/>
    </source>
</evidence>
<dbReference type="InParanoid" id="A0A3N7FFT2"/>
<keyword evidence="3" id="KW-0371">Homeobox</keyword>
<organism evidence="8 9">
    <name type="scientific">Populus trichocarpa</name>
    <name type="common">Western balsam poplar</name>
    <name type="synonym">Populus balsamifera subsp. trichocarpa</name>
    <dbReference type="NCBI Taxonomy" id="3694"/>
    <lineage>
        <taxon>Eukaryota</taxon>
        <taxon>Viridiplantae</taxon>
        <taxon>Streptophyta</taxon>
        <taxon>Embryophyta</taxon>
        <taxon>Tracheophyta</taxon>
        <taxon>Spermatophyta</taxon>
        <taxon>Magnoliopsida</taxon>
        <taxon>eudicotyledons</taxon>
        <taxon>Gunneridae</taxon>
        <taxon>Pentapetalae</taxon>
        <taxon>rosids</taxon>
        <taxon>fabids</taxon>
        <taxon>Malpighiales</taxon>
        <taxon>Salicaceae</taxon>
        <taxon>Saliceae</taxon>
        <taxon>Populus</taxon>
    </lineage>
</organism>
<evidence type="ECO:0000256" key="4">
    <source>
        <dbReference type="ARBA" id="ARBA00023163"/>
    </source>
</evidence>
<accession>A0A3N7FFT2</accession>
<feature type="domain" description="START" evidence="7">
    <location>
        <begin position="183"/>
        <end position="454"/>
    </location>
</feature>
<proteinExistence type="predicted"/>
<evidence type="ECO:0000256" key="5">
    <source>
        <dbReference type="ARBA" id="ARBA00023242"/>
    </source>
</evidence>
<dbReference type="InterPro" id="IPR057993">
    <property type="entry name" value="HD-Zip_IV_C"/>
</dbReference>
<feature type="region of interest" description="Disordered" evidence="6">
    <location>
        <begin position="76"/>
        <end position="105"/>
    </location>
</feature>
<dbReference type="Pfam" id="PF25797">
    <property type="entry name" value="PDF2_C"/>
    <property type="match status" value="1"/>
</dbReference>
<dbReference type="EMBL" id="CM009290">
    <property type="protein sequence ID" value="RQO86030.1"/>
    <property type="molecule type" value="Genomic_DNA"/>
</dbReference>
<evidence type="ECO:0000256" key="6">
    <source>
        <dbReference type="SAM" id="MobiDB-lite"/>
    </source>
</evidence>
<protein>
    <recommendedName>
        <fullName evidence="7">START domain-containing protein</fullName>
    </recommendedName>
</protein>
<feature type="compositionally biased region" description="Polar residues" evidence="6">
    <location>
        <begin position="76"/>
        <end position="89"/>
    </location>
</feature>
<dbReference type="GO" id="GO:0003677">
    <property type="term" value="F:DNA binding"/>
    <property type="evidence" value="ECO:0007669"/>
    <property type="project" value="UniProtKB-KW"/>
</dbReference>
<dbReference type="SUPFAM" id="SSF55961">
    <property type="entry name" value="Bet v1-like"/>
    <property type="match status" value="2"/>
</dbReference>
<keyword evidence="5" id="KW-0539">Nucleus</keyword>
<sequence>MVFFKKKKKIELKCILIGVDFPDNDDRSFISSFCVLAFIFLYNLKITKMDMSESEEISQDQEISSDEEMMRPDITDASSVNGDGYSTDSDYSEIDDTENTESSVEGLEEMKSTTEEELGFDHEINPQDDNMIQNNGYVPFNSDNCQPPQLSPRSEVESVSSTNMPLEINDRASDLLMAVSVGSDANKKKINEMAVSAMDELVRKCLAGEPLWQHRQDCDLEILNEGEYIREFRPFDASLGELMRIIEMEDPQNLANLYESNASTNGTQHKPMFQRDAEKNFLQTEASRHIGFVRMDATSLVECLMDVKQWSSVFSNIVSRTTVLGVLSRGVAGNYNETLQVMKAEFHMPTPLVNIRESQFARYCKQIGPGTWGVVDVSLDSLFPYPLVIFRRRPSGCLIVEMPDGYSKVIWVEHVEVDNKFVHRMFWPIVLPGFAFSAMRWVASIVRHCEPVGNIISTSLDSATIPRNGKTSVLRLARRMMRSFYHDNSASTDNFWVRIHLCDGEDFRLMTKTIYALNGSPSSTLVFTTSLWVPPPPKRVFDFLRHGDSRNKLDLLARGYAVQEIMHIIKGESPENRVSIMQVNSAPNQIEILYLQESYSHPTGSYVVYAPIDILTMGMMLGGGNSDLVNILPSGFVIHPDGPLRNGEETRGSLLTLAFHIMDGSSTEDYLPAADSVNTIQKILTETATLIKTALLSDNL</sequence>
<dbReference type="PROSITE" id="PS50848">
    <property type="entry name" value="START"/>
    <property type="match status" value="1"/>
</dbReference>
<reference evidence="8 9" key="1">
    <citation type="journal article" date="2006" name="Science">
        <title>The genome of black cottonwood, Populus trichocarpa (Torr. &amp; Gray).</title>
        <authorList>
            <person name="Tuskan G.A."/>
            <person name="Difazio S."/>
            <person name="Jansson S."/>
            <person name="Bohlmann J."/>
            <person name="Grigoriev I."/>
            <person name="Hellsten U."/>
            <person name="Putnam N."/>
            <person name="Ralph S."/>
            <person name="Rombauts S."/>
            <person name="Salamov A."/>
            <person name="Schein J."/>
            <person name="Sterck L."/>
            <person name="Aerts A."/>
            <person name="Bhalerao R.R."/>
            <person name="Bhalerao R.P."/>
            <person name="Blaudez D."/>
            <person name="Boerjan W."/>
            <person name="Brun A."/>
            <person name="Brunner A."/>
            <person name="Busov V."/>
            <person name="Campbell M."/>
            <person name="Carlson J."/>
            <person name="Chalot M."/>
            <person name="Chapman J."/>
            <person name="Chen G.L."/>
            <person name="Cooper D."/>
            <person name="Coutinho P.M."/>
            <person name="Couturier J."/>
            <person name="Covert S."/>
            <person name="Cronk Q."/>
            <person name="Cunningham R."/>
            <person name="Davis J."/>
            <person name="Degroeve S."/>
            <person name="Dejardin A."/>
            <person name="Depamphilis C."/>
            <person name="Detter J."/>
            <person name="Dirks B."/>
            <person name="Dubchak I."/>
            <person name="Duplessis S."/>
            <person name="Ehlting J."/>
            <person name="Ellis B."/>
            <person name="Gendler K."/>
            <person name="Goodstein D."/>
            <person name="Gribskov M."/>
            <person name="Grimwood J."/>
            <person name="Groover A."/>
            <person name="Gunter L."/>
            <person name="Hamberger B."/>
            <person name="Heinze B."/>
            <person name="Helariutta Y."/>
            <person name="Henrissat B."/>
            <person name="Holligan D."/>
            <person name="Holt R."/>
            <person name="Huang W."/>
            <person name="Islam-Faridi N."/>
            <person name="Jones S."/>
            <person name="Jones-Rhoades M."/>
            <person name="Jorgensen R."/>
            <person name="Joshi C."/>
            <person name="Kangasjarvi J."/>
            <person name="Karlsson J."/>
            <person name="Kelleher C."/>
            <person name="Kirkpatrick R."/>
            <person name="Kirst M."/>
            <person name="Kohler A."/>
            <person name="Kalluri U."/>
            <person name="Larimer F."/>
            <person name="Leebens-Mack J."/>
            <person name="Leple J.C."/>
            <person name="Locascio P."/>
            <person name="Lou Y."/>
            <person name="Lucas S."/>
            <person name="Martin F."/>
            <person name="Montanini B."/>
            <person name="Napoli C."/>
            <person name="Nelson D.R."/>
            <person name="Nelson C."/>
            <person name="Nieminen K."/>
            <person name="Nilsson O."/>
            <person name="Pereda V."/>
            <person name="Peter G."/>
            <person name="Philippe R."/>
            <person name="Pilate G."/>
            <person name="Poliakov A."/>
            <person name="Razumovskaya J."/>
            <person name="Richardson P."/>
            <person name="Rinaldi C."/>
            <person name="Ritland K."/>
            <person name="Rouze P."/>
            <person name="Ryaboy D."/>
            <person name="Schmutz J."/>
            <person name="Schrader J."/>
            <person name="Segerman B."/>
            <person name="Shin H."/>
            <person name="Siddiqui A."/>
            <person name="Sterky F."/>
            <person name="Terry A."/>
            <person name="Tsai C.J."/>
            <person name="Uberbacher E."/>
            <person name="Unneberg P."/>
            <person name="Vahala J."/>
            <person name="Wall K."/>
            <person name="Wessler S."/>
            <person name="Yang G."/>
            <person name="Yin T."/>
            <person name="Douglas C."/>
            <person name="Marra M."/>
            <person name="Sandberg G."/>
            <person name="Van de Peer Y."/>
            <person name="Rokhsar D."/>
        </authorList>
    </citation>
    <scope>NUCLEOTIDE SEQUENCE [LARGE SCALE GENOMIC DNA]</scope>
    <source>
        <strain evidence="9">cv. Nisqually</strain>
        <strain evidence="8">Nisqually-1</strain>
    </source>
</reference>
<gene>
    <name evidence="8" type="ORF">POPTR_001G419500</name>
</gene>
<dbReference type="STRING" id="3694.A0A3N7FFT2"/>
<keyword evidence="4" id="KW-0804">Transcription</keyword>
<evidence type="ECO:0000313" key="8">
    <source>
        <dbReference type="EMBL" id="RQO86031.1"/>
    </source>
</evidence>
<evidence type="ECO:0000256" key="3">
    <source>
        <dbReference type="ARBA" id="ARBA00023155"/>
    </source>
</evidence>
<evidence type="ECO:0000256" key="2">
    <source>
        <dbReference type="ARBA" id="ARBA00023125"/>
    </source>
</evidence>
<keyword evidence="2" id="KW-0238">DNA-binding</keyword>
<keyword evidence="1" id="KW-0805">Transcription regulation</keyword>
<dbReference type="Proteomes" id="UP000006729">
    <property type="component" value="Chromosome 1"/>
</dbReference>
<dbReference type="PANTHER" id="PTHR45654">
    <property type="entry name" value="HOMEOBOX-LEUCINE ZIPPER PROTEIN MERISTEM L1"/>
    <property type="match status" value="1"/>
</dbReference>